<organism evidence="1 2">
    <name type="scientific">Fusarium decemcellulare</name>
    <dbReference type="NCBI Taxonomy" id="57161"/>
    <lineage>
        <taxon>Eukaryota</taxon>
        <taxon>Fungi</taxon>
        <taxon>Dikarya</taxon>
        <taxon>Ascomycota</taxon>
        <taxon>Pezizomycotina</taxon>
        <taxon>Sordariomycetes</taxon>
        <taxon>Hypocreomycetidae</taxon>
        <taxon>Hypocreales</taxon>
        <taxon>Nectriaceae</taxon>
        <taxon>Fusarium</taxon>
        <taxon>Fusarium decemcellulare species complex</taxon>
    </lineage>
</organism>
<proteinExistence type="predicted"/>
<evidence type="ECO:0000313" key="1">
    <source>
        <dbReference type="EMBL" id="KAJ3544216.1"/>
    </source>
</evidence>
<accession>A0ACC1SPZ1</accession>
<comment type="caution">
    <text evidence="1">The sequence shown here is derived from an EMBL/GenBank/DDBJ whole genome shotgun (WGS) entry which is preliminary data.</text>
</comment>
<dbReference type="EMBL" id="JANRMS010000206">
    <property type="protein sequence ID" value="KAJ3544216.1"/>
    <property type="molecule type" value="Genomic_DNA"/>
</dbReference>
<sequence>MRFRSTNTPIVQQWIDDEGTKIDKAFGEQPSPPSPSASSQPDSRQAESRVCLESEESRQLRTALIQYQQLEIDPRLDLDVDKCTWEDVFSCMTGARTDYDQKAKNWRGVAHRLLRKAGDHADDVDPWLKLIPPEYGMGIIGAGISIMFRLAHTASENREKILSTFEEIPIIVASATAKSRAFPGNQTLQSHIEKLNLSIIVSVSKLVGYLLPEKHARKVQYFWFRSKLGDSTLDDVLKSLTQEADELKRLVQDFVDEAIGEVQRTTRDIKDDTTALKRDALEIKNDTAELKTATSNIQGDMSALVSEASALAGQIRRLVDSDRSKRLEIYWQKTEESNLSRGTLVLMLNEVMDALQRKEQEKEYLRVEVQRIRSLSPVPGLMTADQLLFAIGASTLIQQSTEDIETILRFRNSIHPIAEGEAASLLKRDRFLDWIQPGRSDALLIDGAGGAVEFVDHVERVSPKSVLCASLLATLGRSQPKTIQLFFFCGLHSSEKDPLSDGPRGLMRSLLCELVKETHRRDWLHLDFISDRRYRDGLRNQSLGFMCDAFYRILQRLQMQDALDLSVYCVVDGIGQYEQQRWYDDLVIVTNMFLRILNDTQLKPVFKLLLTGPQRVRYVHDLLGLPPNRRLRANPVIASESPAAFGLLSDAEQVLQGRREQMVAERRGRILAILAIRLEGEPLSPYGQRIVDFTRLSPTIYPILFAALASRFFKNFARWRLEKRDGVELATLEQIFGSQSLAGVVERLLFVRTQVLIGILILLTWSLSPLGGQSAARLLHEGKKSTETPGTIYFAHPQYQFSWFDSGSSTRDSVGNVNILYTSSLLASPKQKSSVVDLWDLPKIPQWPKQLGDDVERPINKEALAVGNDSYVSMLGAKIQGLDILSEGAQYDFTIETIYYDFDCVSSKHGLSLNQLTSYMNDSATNVPALFNWTLGQETTSTFAASINLPNLTELFPNIKEEPIPLNDVPPGYMLYATLDRTSDITEGKLFAYFALFNCTIRPVVVNTSITCKSSISSTSCQAARQKRVDDKYNSNSFYHLMGERGWTTRTNILSNWRFADTARSDSLIMSSTDIYLSGELYPFSSREKLNWTSVPLAGFSKRLTTVFNTYWEATIDPFNHTNVDFRRQPPEIELVRNSGALLFFNQTEGIATVRYDVYRANRRWVAILIITTACLEVLAVAGAALQIFIRGPDILGFVSSLTRENPYVGLSPGASGLDGPARARALRHLRVQLSDVSPEDEVGYIAFKAVASPEKPVQGDDRSWKPLNLKRPYL</sequence>
<keyword evidence="2" id="KW-1185">Reference proteome</keyword>
<name>A0ACC1SPZ1_9HYPO</name>
<gene>
    <name evidence="1" type="ORF">NM208_g3184</name>
</gene>
<protein>
    <submittedName>
        <fullName evidence="1">Uncharacterized protein</fullName>
    </submittedName>
</protein>
<evidence type="ECO:0000313" key="2">
    <source>
        <dbReference type="Proteomes" id="UP001148629"/>
    </source>
</evidence>
<dbReference type="Proteomes" id="UP001148629">
    <property type="component" value="Unassembled WGS sequence"/>
</dbReference>
<reference evidence="1" key="1">
    <citation type="submission" date="2022-08" db="EMBL/GenBank/DDBJ databases">
        <title>Genome Sequence of Fusarium decemcellulare.</title>
        <authorList>
            <person name="Buettner E."/>
        </authorList>
    </citation>
    <scope>NUCLEOTIDE SEQUENCE</scope>
    <source>
        <strain evidence="1">Babe19</strain>
    </source>
</reference>